<reference evidence="2 3" key="1">
    <citation type="submission" date="2017-04" db="EMBL/GenBank/DDBJ databases">
        <authorList>
            <person name="Afonso C.L."/>
            <person name="Miller P.J."/>
            <person name="Scott M.A."/>
            <person name="Spackman E."/>
            <person name="Goraichik I."/>
            <person name="Dimitrov K.M."/>
            <person name="Suarez D.L."/>
            <person name="Swayne D.E."/>
        </authorList>
    </citation>
    <scope>NUCLEOTIDE SEQUENCE [LARGE SCALE GENOMIC DNA]</scope>
    <source>
        <strain evidence="2 3">DSM 26133</strain>
    </source>
</reference>
<keyword evidence="1" id="KW-0472">Membrane</keyword>
<feature type="transmembrane region" description="Helical" evidence="1">
    <location>
        <begin position="60"/>
        <end position="79"/>
    </location>
</feature>
<dbReference type="EMBL" id="FWYF01000003">
    <property type="protein sequence ID" value="SMD37168.1"/>
    <property type="molecule type" value="Genomic_DNA"/>
</dbReference>
<gene>
    <name evidence="2" type="ORF">SAMN04488029_3276</name>
</gene>
<protein>
    <submittedName>
        <fullName evidence="2">Uncharacterized protein</fullName>
    </submittedName>
</protein>
<dbReference type="Proteomes" id="UP000192472">
    <property type="component" value="Unassembled WGS sequence"/>
</dbReference>
<evidence type="ECO:0000313" key="3">
    <source>
        <dbReference type="Proteomes" id="UP000192472"/>
    </source>
</evidence>
<dbReference type="STRING" id="692418.SAMN04488029_3276"/>
<proteinExistence type="predicted"/>
<evidence type="ECO:0000313" key="2">
    <source>
        <dbReference type="EMBL" id="SMD37168.1"/>
    </source>
</evidence>
<keyword evidence="1" id="KW-0812">Transmembrane</keyword>
<dbReference type="AlphaFoldDB" id="A0A1W2GLD8"/>
<evidence type="ECO:0000256" key="1">
    <source>
        <dbReference type="SAM" id="Phobius"/>
    </source>
</evidence>
<keyword evidence="1" id="KW-1133">Transmembrane helix</keyword>
<keyword evidence="3" id="KW-1185">Reference proteome</keyword>
<accession>A0A1W2GLD8</accession>
<organism evidence="2 3">
    <name type="scientific">Reichenbachiella faecimaris</name>
    <dbReference type="NCBI Taxonomy" id="692418"/>
    <lineage>
        <taxon>Bacteria</taxon>
        <taxon>Pseudomonadati</taxon>
        <taxon>Bacteroidota</taxon>
        <taxon>Cytophagia</taxon>
        <taxon>Cytophagales</taxon>
        <taxon>Reichenbachiellaceae</taxon>
        <taxon>Reichenbachiella</taxon>
    </lineage>
</organism>
<name>A0A1W2GLD8_REIFA</name>
<feature type="transmembrane region" description="Helical" evidence="1">
    <location>
        <begin position="28"/>
        <end position="53"/>
    </location>
</feature>
<feature type="transmembrane region" description="Helical" evidence="1">
    <location>
        <begin position="85"/>
        <end position="105"/>
    </location>
</feature>
<sequence>MLVLQGIGIFIMSDQIVSQSFPDLTERGIMAAAEMATVVAILYVSIGVITFYVREFPEVLIAYVIGFVLIVLNTSRHIFISEMNVPLPLFLMQILFLLACVYLMVKLKKNEV</sequence>